<reference evidence="5" key="1">
    <citation type="submission" date="2017-02" db="EMBL/GenBank/DDBJ databases">
        <authorList>
            <person name="Varghese N."/>
            <person name="Submissions S."/>
        </authorList>
    </citation>
    <scope>NUCLEOTIDE SEQUENCE [LARGE SCALE GENOMIC DNA]</scope>
    <source>
        <strain evidence="5">SM117</strain>
    </source>
</reference>
<keyword evidence="1" id="KW-0472">Membrane</keyword>
<dbReference type="Gene3D" id="3.55.50.30">
    <property type="match status" value="1"/>
</dbReference>
<dbReference type="PANTHER" id="PTHR30273:SF2">
    <property type="entry name" value="PROTEIN FECR"/>
    <property type="match status" value="1"/>
</dbReference>
<organism evidence="4 5">
    <name type="scientific">Novosphingobium mathurense</name>
    <dbReference type="NCBI Taxonomy" id="428990"/>
    <lineage>
        <taxon>Bacteria</taxon>
        <taxon>Pseudomonadati</taxon>
        <taxon>Pseudomonadota</taxon>
        <taxon>Alphaproteobacteria</taxon>
        <taxon>Sphingomonadales</taxon>
        <taxon>Sphingomonadaceae</taxon>
        <taxon>Novosphingobium</taxon>
    </lineage>
</organism>
<dbReference type="Gene3D" id="2.60.120.1440">
    <property type="match status" value="1"/>
</dbReference>
<name>A0A1U6IVE6_9SPHN</name>
<evidence type="ECO:0000259" key="2">
    <source>
        <dbReference type="Pfam" id="PF04773"/>
    </source>
</evidence>
<dbReference type="AlphaFoldDB" id="A0A1U6IVE6"/>
<dbReference type="InterPro" id="IPR006860">
    <property type="entry name" value="FecR"/>
</dbReference>
<evidence type="ECO:0000259" key="3">
    <source>
        <dbReference type="Pfam" id="PF16220"/>
    </source>
</evidence>
<dbReference type="STRING" id="428990.SAMN06295987_1173"/>
<evidence type="ECO:0000256" key="1">
    <source>
        <dbReference type="SAM" id="Phobius"/>
    </source>
</evidence>
<feature type="domain" description="FecR protein" evidence="2">
    <location>
        <begin position="132"/>
        <end position="224"/>
    </location>
</feature>
<feature type="domain" description="FecR N-terminal" evidence="3">
    <location>
        <begin position="12"/>
        <end position="53"/>
    </location>
</feature>
<keyword evidence="1" id="KW-0812">Transmembrane</keyword>
<dbReference type="PIRSF" id="PIRSF018266">
    <property type="entry name" value="FecR"/>
    <property type="match status" value="1"/>
</dbReference>
<dbReference type="Proteomes" id="UP000190989">
    <property type="component" value="Unassembled WGS sequence"/>
</dbReference>
<dbReference type="EMBL" id="FVZE01000017">
    <property type="protein sequence ID" value="SLK11971.1"/>
    <property type="molecule type" value="Genomic_DNA"/>
</dbReference>
<dbReference type="InterPro" id="IPR032623">
    <property type="entry name" value="FecR_N"/>
</dbReference>
<protein>
    <submittedName>
        <fullName evidence="4">FecR family protein</fullName>
    </submittedName>
</protein>
<evidence type="ECO:0000313" key="5">
    <source>
        <dbReference type="Proteomes" id="UP000190989"/>
    </source>
</evidence>
<dbReference type="RefSeq" id="WP_079732001.1">
    <property type="nucleotide sequence ID" value="NZ_FVZE01000017.1"/>
</dbReference>
<feature type="transmembrane region" description="Helical" evidence="1">
    <location>
        <begin position="105"/>
        <end position="127"/>
    </location>
</feature>
<accession>A0A1U6IVE6</accession>
<proteinExistence type="predicted"/>
<keyword evidence="5" id="KW-1185">Reference proteome</keyword>
<dbReference type="GO" id="GO:0016989">
    <property type="term" value="F:sigma factor antagonist activity"/>
    <property type="evidence" value="ECO:0007669"/>
    <property type="project" value="TreeGrafter"/>
</dbReference>
<gene>
    <name evidence="4" type="ORF">SAMN06295987_1173</name>
</gene>
<keyword evidence="1" id="KW-1133">Transmembrane helix</keyword>
<dbReference type="InterPro" id="IPR012373">
    <property type="entry name" value="Ferrdict_sens_TM"/>
</dbReference>
<dbReference type="PANTHER" id="PTHR30273">
    <property type="entry name" value="PERIPLASMIC SIGNAL SENSOR AND SIGMA FACTOR ACTIVATOR FECR-RELATED"/>
    <property type="match status" value="1"/>
</dbReference>
<evidence type="ECO:0000313" key="4">
    <source>
        <dbReference type="EMBL" id="SLK11971.1"/>
    </source>
</evidence>
<dbReference type="Pfam" id="PF16220">
    <property type="entry name" value="DUF4880"/>
    <property type="match status" value="1"/>
</dbReference>
<dbReference type="Pfam" id="PF04773">
    <property type="entry name" value="FecR"/>
    <property type="match status" value="1"/>
</dbReference>
<sequence length="341" mass="37178">MRPNERAEIDGQAATWIERMNRPLQDSATAAAFDRWIADDPRHVESYARMAALWQSEGLERALAAIPSDLESRAPRICASGELSYGPVSELPHSPGLASGNKRRFFGGLAAALVALALSVPLALGLLAPETRYATLRGQDRIVALADGTTIHLGGDSELTARITPWSRTVRIKRGEAYFDVAHERIRRFTVDTGSALISVLGTAFDVNVMDGGNREVRVYRGLVSVEMGSGEWRLPAGSGLAISGTHVRSLDGVDGQYPGWIDGWIDAQDTALARLVDQLNRTSGKPVVLGDRAMGDLRVTGRFRLEARTEVLDTLAAIYDLTWREEESRIILTRSESPSD</sequence>